<dbReference type="Pfam" id="PF18614">
    <property type="entry name" value="RNase_II_C_S1"/>
    <property type="match status" value="1"/>
</dbReference>
<evidence type="ECO:0000313" key="3">
    <source>
        <dbReference type="Proteomes" id="UP000271573"/>
    </source>
</evidence>
<dbReference type="AlphaFoldDB" id="A0A3G9IH61"/>
<dbReference type="InterPro" id="IPR012340">
    <property type="entry name" value="NA-bd_OB-fold"/>
</dbReference>
<dbReference type="KEGG" id="nbe:Back2_26770"/>
<dbReference type="Proteomes" id="UP000271573">
    <property type="component" value="Chromosome"/>
</dbReference>
<dbReference type="SUPFAM" id="SSF50249">
    <property type="entry name" value="Nucleic acid-binding proteins"/>
    <property type="match status" value="1"/>
</dbReference>
<protein>
    <recommendedName>
        <fullName evidence="1">RNase II-type exonuclease C-terminal S1 domain-containing protein</fullName>
    </recommendedName>
</protein>
<dbReference type="EMBL" id="AP019307">
    <property type="protein sequence ID" value="BBH18390.1"/>
    <property type="molecule type" value="Genomic_DNA"/>
</dbReference>
<dbReference type="InterPro" id="IPR040596">
    <property type="entry name" value="RNase_II_C_S1"/>
</dbReference>
<name>A0A3G9IH61_9ACTN</name>
<sequence length="184" mass="19402">MPEFVRSLDVSDPKQAAMLVASMRLLRGSGYVGFDGEVPALHTQAALASAYAHVTAPLRRLIDRYAGEICVSICAKQPVPAWVKDAITRVPEEMRAADRRSSTYERAILDLVEAGILAPQVGAIFDGVIVDVSGKEPTHGSVTIQAPAVESPVTGTVNLPLGQAVKVTLAVADVATRKVAFALA</sequence>
<accession>A0A3G9IH61</accession>
<reference evidence="2 3" key="1">
    <citation type="submission" date="2018-11" db="EMBL/GenBank/DDBJ databases">
        <title>Complete genome sequence of Nocardioides baekrokdamisoli strain KCTC 39748.</title>
        <authorList>
            <person name="Kang S.W."/>
            <person name="Lee K.C."/>
            <person name="Kim K.K."/>
            <person name="Kim J.S."/>
            <person name="Kim D.S."/>
            <person name="Ko S.H."/>
            <person name="Yang S.H."/>
            <person name="Shin Y.K."/>
            <person name="Lee J.S."/>
        </authorList>
    </citation>
    <scope>NUCLEOTIDE SEQUENCE [LARGE SCALE GENOMIC DNA]</scope>
    <source>
        <strain evidence="2 3">KCTC 39748</strain>
    </source>
</reference>
<proteinExistence type="predicted"/>
<keyword evidence="3" id="KW-1185">Reference proteome</keyword>
<evidence type="ECO:0000313" key="2">
    <source>
        <dbReference type="EMBL" id="BBH18390.1"/>
    </source>
</evidence>
<gene>
    <name evidence="2" type="ORF">Back2_26770</name>
</gene>
<evidence type="ECO:0000259" key="1">
    <source>
        <dbReference type="Pfam" id="PF18614"/>
    </source>
</evidence>
<organism evidence="2 3">
    <name type="scientific">Nocardioides baekrokdamisoli</name>
    <dbReference type="NCBI Taxonomy" id="1804624"/>
    <lineage>
        <taxon>Bacteria</taxon>
        <taxon>Bacillati</taxon>
        <taxon>Actinomycetota</taxon>
        <taxon>Actinomycetes</taxon>
        <taxon>Propionibacteriales</taxon>
        <taxon>Nocardioidaceae</taxon>
        <taxon>Nocardioides</taxon>
    </lineage>
</organism>
<feature type="domain" description="RNase II-type exonuclease C-terminal S1" evidence="1">
    <location>
        <begin position="125"/>
        <end position="184"/>
    </location>
</feature>